<organism evidence="1 2">
    <name type="scientific">Puccinia striiformis</name>
    <dbReference type="NCBI Taxonomy" id="27350"/>
    <lineage>
        <taxon>Eukaryota</taxon>
        <taxon>Fungi</taxon>
        <taxon>Dikarya</taxon>
        <taxon>Basidiomycota</taxon>
        <taxon>Pucciniomycotina</taxon>
        <taxon>Pucciniomycetes</taxon>
        <taxon>Pucciniales</taxon>
        <taxon>Pucciniaceae</taxon>
        <taxon>Puccinia</taxon>
    </lineage>
</organism>
<accession>A0A2S4W2V7</accession>
<gene>
    <name evidence="1" type="ORF">PSTT_01626</name>
</gene>
<evidence type="ECO:0000313" key="1">
    <source>
        <dbReference type="EMBL" id="POW16078.1"/>
    </source>
</evidence>
<protein>
    <submittedName>
        <fullName evidence="1">Uncharacterized protein</fullName>
    </submittedName>
</protein>
<evidence type="ECO:0000313" key="2">
    <source>
        <dbReference type="Proteomes" id="UP000239156"/>
    </source>
</evidence>
<proteinExistence type="predicted"/>
<sequence>MDLDIPNEIWQSKPEHSYPQRLPDASLYKSKWAATETKKLKFTLIHNVWTTKGNRYTSIGASVAYIDDNWDFNMSHLSIKGESAALR</sequence>
<keyword evidence="2" id="KW-1185">Reference proteome</keyword>
<dbReference type="EMBL" id="PKSL01000009">
    <property type="protein sequence ID" value="POW16078.1"/>
    <property type="molecule type" value="Genomic_DNA"/>
</dbReference>
<comment type="caution">
    <text evidence="1">The sequence shown here is derived from an EMBL/GenBank/DDBJ whole genome shotgun (WGS) entry which is preliminary data.</text>
</comment>
<dbReference type="Proteomes" id="UP000239156">
    <property type="component" value="Unassembled WGS sequence"/>
</dbReference>
<reference evidence="1" key="1">
    <citation type="submission" date="2017-12" db="EMBL/GenBank/DDBJ databases">
        <title>Gene loss provides genomic basis for host adaptation in cereal stripe rust fungi.</title>
        <authorList>
            <person name="Xia C."/>
        </authorList>
    </citation>
    <scope>NUCLEOTIDE SEQUENCE [LARGE SCALE GENOMIC DNA]</scope>
    <source>
        <strain evidence="1">93-210</strain>
    </source>
</reference>
<dbReference type="VEuPathDB" id="FungiDB:PSTT_01626"/>
<dbReference type="AlphaFoldDB" id="A0A2S4W2V7"/>
<name>A0A2S4W2V7_9BASI</name>